<comment type="similarity">
    <text evidence="1">Belongs to the mycobacterial PPE family.</text>
</comment>
<comment type="caution">
    <text evidence="4">The sequence shown here is derived from an EMBL/GenBank/DDBJ whole genome shotgun (WGS) entry which is preliminary data.</text>
</comment>
<dbReference type="Gene3D" id="1.20.1260.20">
    <property type="entry name" value="PPE superfamily"/>
    <property type="match status" value="1"/>
</dbReference>
<dbReference type="InterPro" id="IPR038332">
    <property type="entry name" value="PPE_sf"/>
</dbReference>
<feature type="domain" description="PPE" evidence="3">
    <location>
        <begin position="7"/>
        <end position="165"/>
    </location>
</feature>
<sequence length="412" mass="40576">MSGIPFDFGAVPPEVNSARLTLGPGPAPTMAISAAYAAVAEALAAAAVGSDGSMSAMAPAWQGFSGERAQGAFRNHARWLREQSVVAAKAASGTAAVAAACAAAFATMPPLPVILANRATSVTLAATNIAAQNTPALAANEAAYLALWAAAATTMYRYAGAAISATGTLTPPIPAPRIMSGALGAGPAEGTAPVSPSVAPSAPPPAGVDAATAPMSNALASGTDPSAAADAVGAAHEVAPSTVSEAQSGLADVERAMQSMSDSLPGTAEGESAMPTEHGFYGTSPYSPTLGALNAGLGFGALGLGAIGLTTGGLRAMPGATTGFRMPGTWSPAQAAASSVVPTGPATVPAATAPQRGVVAPRAQMRRRRDREDEAASKVYAPDHLGEVPDLEPAPVVGVIEYDETADREDAA</sequence>
<organism evidence="4 5">
    <name type="scientific">Nocardia neocaledoniensis</name>
    <dbReference type="NCBI Taxonomy" id="236511"/>
    <lineage>
        <taxon>Bacteria</taxon>
        <taxon>Bacillati</taxon>
        <taxon>Actinomycetota</taxon>
        <taxon>Actinomycetes</taxon>
        <taxon>Mycobacteriales</taxon>
        <taxon>Nocardiaceae</taxon>
        <taxon>Nocardia</taxon>
    </lineage>
</organism>
<name>A0A317N1K5_9NOCA</name>
<reference evidence="4 5" key="1">
    <citation type="submission" date="2018-05" db="EMBL/GenBank/DDBJ databases">
        <title>Genomic Encyclopedia of Type Strains, Phase IV (KMG-IV): sequencing the most valuable type-strain genomes for metagenomic binning, comparative biology and taxonomic classification.</title>
        <authorList>
            <person name="Goeker M."/>
        </authorList>
    </citation>
    <scope>NUCLEOTIDE SEQUENCE [LARGE SCALE GENOMIC DNA]</scope>
    <source>
        <strain evidence="4 5">DSM 44717</strain>
    </source>
</reference>
<dbReference type="PANTHER" id="PTHR46766">
    <property type="entry name" value="GLUTAMINE-RICH PROTEIN 2"/>
    <property type="match status" value="1"/>
</dbReference>
<feature type="region of interest" description="Disordered" evidence="2">
    <location>
        <begin position="180"/>
        <end position="225"/>
    </location>
</feature>
<feature type="region of interest" description="Disordered" evidence="2">
    <location>
        <begin position="355"/>
        <end position="392"/>
    </location>
</feature>
<dbReference type="Proteomes" id="UP000246410">
    <property type="component" value="Unassembled WGS sequence"/>
</dbReference>
<proteinExistence type="inferred from homology"/>
<evidence type="ECO:0000256" key="2">
    <source>
        <dbReference type="SAM" id="MobiDB-lite"/>
    </source>
</evidence>
<dbReference type="AlphaFoldDB" id="A0A317N1K5"/>
<keyword evidence="5" id="KW-1185">Reference proteome</keyword>
<feature type="compositionally biased region" description="Polar residues" evidence="2">
    <location>
        <begin position="214"/>
        <end position="224"/>
    </location>
</feature>
<evidence type="ECO:0000256" key="1">
    <source>
        <dbReference type="ARBA" id="ARBA00010652"/>
    </source>
</evidence>
<dbReference type="EMBL" id="QGTL01000022">
    <property type="protein sequence ID" value="PWV66959.1"/>
    <property type="molecule type" value="Genomic_DNA"/>
</dbReference>
<dbReference type="RefSeq" id="WP_110041683.1">
    <property type="nucleotide sequence ID" value="NZ_QGTL01000022.1"/>
</dbReference>
<dbReference type="InterPro" id="IPR000030">
    <property type="entry name" value="PPE_dom"/>
</dbReference>
<accession>A0A317N1K5</accession>
<dbReference type="GO" id="GO:0052572">
    <property type="term" value="P:response to host immune response"/>
    <property type="evidence" value="ECO:0007669"/>
    <property type="project" value="TreeGrafter"/>
</dbReference>
<dbReference type="SUPFAM" id="SSF140459">
    <property type="entry name" value="PE/PPE dimer-like"/>
    <property type="match status" value="1"/>
</dbReference>
<gene>
    <name evidence="4" type="ORF">DFR69_12224</name>
</gene>
<evidence type="ECO:0000313" key="5">
    <source>
        <dbReference type="Proteomes" id="UP000246410"/>
    </source>
</evidence>
<protein>
    <submittedName>
        <fullName evidence="4">PPE-repeat protein</fullName>
    </submittedName>
</protein>
<dbReference type="PANTHER" id="PTHR46766:SF1">
    <property type="entry name" value="GLUTAMINE-RICH PROTEIN 2"/>
    <property type="match status" value="1"/>
</dbReference>
<dbReference type="Pfam" id="PF00823">
    <property type="entry name" value="PPE"/>
    <property type="match status" value="1"/>
</dbReference>
<evidence type="ECO:0000259" key="3">
    <source>
        <dbReference type="Pfam" id="PF00823"/>
    </source>
</evidence>
<evidence type="ECO:0000313" key="4">
    <source>
        <dbReference type="EMBL" id="PWV66959.1"/>
    </source>
</evidence>